<comment type="similarity">
    <text evidence="2 8 9">Belongs to the dihydrofolate reductase family.</text>
</comment>
<dbReference type="Pfam" id="PF00186">
    <property type="entry name" value="DHFR_1"/>
    <property type="match status" value="1"/>
</dbReference>
<dbReference type="RefSeq" id="WP_068153366.1">
    <property type="nucleotide sequence ID" value="NZ_JBHSCR010000003.1"/>
</dbReference>
<comment type="function">
    <text evidence="7 8">Key enzyme in folate metabolism. Catalyzes an essential reaction for de novo glycine and purine synthesis, and for DNA precursor synthesis.</text>
</comment>
<dbReference type="SUPFAM" id="SSF53597">
    <property type="entry name" value="Dihydrofolate reductase-like"/>
    <property type="match status" value="1"/>
</dbReference>
<dbReference type="PANTHER" id="PTHR48069:SF3">
    <property type="entry name" value="DIHYDROFOLATE REDUCTASE"/>
    <property type="match status" value="1"/>
</dbReference>
<organism evidence="11 12">
    <name type="scientific">Kordiimonas lipolytica</name>
    <dbReference type="NCBI Taxonomy" id="1662421"/>
    <lineage>
        <taxon>Bacteria</taxon>
        <taxon>Pseudomonadati</taxon>
        <taxon>Pseudomonadota</taxon>
        <taxon>Alphaproteobacteria</taxon>
        <taxon>Kordiimonadales</taxon>
        <taxon>Kordiimonadaceae</taxon>
        <taxon>Kordiimonas</taxon>
    </lineage>
</organism>
<keyword evidence="6 8" id="KW-0560">Oxidoreductase</keyword>
<proteinExistence type="inferred from homology"/>
<dbReference type="Gene3D" id="3.40.430.10">
    <property type="entry name" value="Dihydrofolate Reductase, subunit A"/>
    <property type="match status" value="1"/>
</dbReference>
<name>A0ABV8U8P7_9PROT</name>
<dbReference type="PRINTS" id="PR00070">
    <property type="entry name" value="DHFR"/>
</dbReference>
<evidence type="ECO:0000259" key="10">
    <source>
        <dbReference type="PROSITE" id="PS51330"/>
    </source>
</evidence>
<protein>
    <recommendedName>
        <fullName evidence="3 8">Dihydrofolate reductase</fullName>
        <ecNumber evidence="3 8">1.5.1.3</ecNumber>
    </recommendedName>
</protein>
<evidence type="ECO:0000256" key="2">
    <source>
        <dbReference type="ARBA" id="ARBA00009539"/>
    </source>
</evidence>
<evidence type="ECO:0000256" key="4">
    <source>
        <dbReference type="ARBA" id="ARBA00022563"/>
    </source>
</evidence>
<gene>
    <name evidence="11" type="primary">folA</name>
    <name evidence="11" type="ORF">ACFO5Q_06885</name>
</gene>
<dbReference type="EC" id="1.5.1.3" evidence="3 8"/>
<evidence type="ECO:0000256" key="3">
    <source>
        <dbReference type="ARBA" id="ARBA00012856"/>
    </source>
</evidence>
<keyword evidence="5 8" id="KW-0521">NADP</keyword>
<dbReference type="InterPro" id="IPR024072">
    <property type="entry name" value="DHFR-like_dom_sf"/>
</dbReference>
<evidence type="ECO:0000256" key="7">
    <source>
        <dbReference type="ARBA" id="ARBA00025067"/>
    </source>
</evidence>
<keyword evidence="4 8" id="KW-0554">One-carbon metabolism</keyword>
<reference evidence="12" key="1">
    <citation type="journal article" date="2019" name="Int. J. Syst. Evol. Microbiol.">
        <title>The Global Catalogue of Microorganisms (GCM) 10K type strain sequencing project: providing services to taxonomists for standard genome sequencing and annotation.</title>
        <authorList>
            <consortium name="The Broad Institute Genomics Platform"/>
            <consortium name="The Broad Institute Genome Sequencing Center for Infectious Disease"/>
            <person name="Wu L."/>
            <person name="Ma J."/>
        </authorList>
    </citation>
    <scope>NUCLEOTIDE SEQUENCE [LARGE SCALE GENOMIC DNA]</scope>
    <source>
        <strain evidence="12">CGMCC 1.15304</strain>
    </source>
</reference>
<evidence type="ECO:0000313" key="12">
    <source>
        <dbReference type="Proteomes" id="UP001595776"/>
    </source>
</evidence>
<dbReference type="EMBL" id="JBHSCR010000003">
    <property type="protein sequence ID" value="MFC4347567.1"/>
    <property type="molecule type" value="Genomic_DNA"/>
</dbReference>
<accession>A0ABV8U8P7</accession>
<dbReference type="PROSITE" id="PS00075">
    <property type="entry name" value="DHFR_1"/>
    <property type="match status" value="1"/>
</dbReference>
<dbReference type="PIRSF" id="PIRSF000194">
    <property type="entry name" value="DHFR"/>
    <property type="match status" value="1"/>
</dbReference>
<evidence type="ECO:0000256" key="5">
    <source>
        <dbReference type="ARBA" id="ARBA00022857"/>
    </source>
</evidence>
<dbReference type="InterPro" id="IPR001796">
    <property type="entry name" value="DHFR_dom"/>
</dbReference>
<keyword evidence="12" id="KW-1185">Reference proteome</keyword>
<evidence type="ECO:0000313" key="11">
    <source>
        <dbReference type="EMBL" id="MFC4347567.1"/>
    </source>
</evidence>
<evidence type="ECO:0000256" key="1">
    <source>
        <dbReference type="ARBA" id="ARBA00004903"/>
    </source>
</evidence>
<dbReference type="InterPro" id="IPR012259">
    <property type="entry name" value="DHFR"/>
</dbReference>
<comment type="catalytic activity">
    <reaction evidence="8">
        <text>(6S)-5,6,7,8-tetrahydrofolate + NADP(+) = 7,8-dihydrofolate + NADPH + H(+)</text>
        <dbReference type="Rhea" id="RHEA:15009"/>
        <dbReference type="ChEBI" id="CHEBI:15378"/>
        <dbReference type="ChEBI" id="CHEBI:57451"/>
        <dbReference type="ChEBI" id="CHEBI:57453"/>
        <dbReference type="ChEBI" id="CHEBI:57783"/>
        <dbReference type="ChEBI" id="CHEBI:58349"/>
        <dbReference type="EC" id="1.5.1.3"/>
    </reaction>
</comment>
<dbReference type="CDD" id="cd00209">
    <property type="entry name" value="DHFR"/>
    <property type="match status" value="1"/>
</dbReference>
<evidence type="ECO:0000256" key="6">
    <source>
        <dbReference type="ARBA" id="ARBA00023002"/>
    </source>
</evidence>
<dbReference type="Proteomes" id="UP001595776">
    <property type="component" value="Unassembled WGS sequence"/>
</dbReference>
<evidence type="ECO:0000256" key="9">
    <source>
        <dbReference type="RuleBase" id="RU004474"/>
    </source>
</evidence>
<evidence type="ECO:0000256" key="8">
    <source>
        <dbReference type="PIRNR" id="PIRNR000194"/>
    </source>
</evidence>
<dbReference type="PROSITE" id="PS51330">
    <property type="entry name" value="DHFR_2"/>
    <property type="match status" value="1"/>
</dbReference>
<dbReference type="NCBIfam" id="NF008037">
    <property type="entry name" value="PRK10769.1"/>
    <property type="match status" value="1"/>
</dbReference>
<comment type="pathway">
    <text evidence="1 8">Cofactor biosynthesis; tetrahydrofolate biosynthesis; 5,6,7,8-tetrahydrofolate from 7,8-dihydrofolate: step 1/1.</text>
</comment>
<dbReference type="InterPro" id="IPR017925">
    <property type="entry name" value="DHFR_CS"/>
</dbReference>
<feature type="domain" description="DHFR" evidence="10">
    <location>
        <begin position="2"/>
        <end position="160"/>
    </location>
</feature>
<dbReference type="PANTHER" id="PTHR48069">
    <property type="entry name" value="DIHYDROFOLATE REDUCTASE"/>
    <property type="match status" value="1"/>
</dbReference>
<sequence length="161" mass="17784">MTLSVIVAMAEDRAIGRDNDMPWHLPADLKYFKATTMGKPIVMGRKTYESIGRPLPGRRNIVVTRNAAWSADGVEVVPSLQAAKEAVADAGEAMIIGGAQIYGQCLDVADRLYITEIDITVPDADAWFPAFNKDDWREVSREEHPAEDGKPAYAFVVYERA</sequence>
<comment type="caution">
    <text evidence="11">The sequence shown here is derived from an EMBL/GenBank/DDBJ whole genome shotgun (WGS) entry which is preliminary data.</text>
</comment>